<dbReference type="PANTHER" id="PTHR31760">
    <property type="entry name" value="S-ADENOSYL-L-METHIONINE-DEPENDENT METHYLTRANSFERASES SUPERFAMILY PROTEIN"/>
    <property type="match status" value="1"/>
</dbReference>
<evidence type="ECO:0000256" key="4">
    <source>
        <dbReference type="ARBA" id="ARBA00022679"/>
    </source>
</evidence>
<keyword evidence="3 6" id="KW-0489">Methyltransferase</keyword>
<comment type="similarity">
    <text evidence="6">Belongs to the methyltransferase superfamily. RNA methyltransferase RsmG family.</text>
</comment>
<dbReference type="Pfam" id="PF02527">
    <property type="entry name" value="GidB"/>
    <property type="match status" value="1"/>
</dbReference>
<keyword evidence="1 6" id="KW-0963">Cytoplasm</keyword>
<keyword evidence="2 6" id="KW-0698">rRNA processing</keyword>
<proteinExistence type="inferred from homology"/>
<evidence type="ECO:0000256" key="5">
    <source>
        <dbReference type="ARBA" id="ARBA00022691"/>
    </source>
</evidence>
<evidence type="ECO:0000256" key="6">
    <source>
        <dbReference type="HAMAP-Rule" id="MF_00074"/>
    </source>
</evidence>
<keyword evidence="5 6" id="KW-0949">S-adenosyl-L-methionine</keyword>
<evidence type="ECO:0000313" key="7">
    <source>
        <dbReference type="EMBL" id="PQA88185.1"/>
    </source>
</evidence>
<dbReference type="SUPFAM" id="SSF53335">
    <property type="entry name" value="S-adenosyl-L-methionine-dependent methyltransferases"/>
    <property type="match status" value="1"/>
</dbReference>
<feature type="binding site" evidence="6">
    <location>
        <position position="76"/>
    </location>
    <ligand>
        <name>S-adenosyl-L-methionine</name>
        <dbReference type="ChEBI" id="CHEBI:59789"/>
    </ligand>
</feature>
<comment type="subcellular location">
    <subcellularLocation>
        <location evidence="6">Cytoplasm</location>
    </subcellularLocation>
</comment>
<comment type="function">
    <text evidence="6">Specifically methylates the N7 position of guanine in position 527 of 16S rRNA.</text>
</comment>
<gene>
    <name evidence="6 7" type="primary">rsmG</name>
    <name evidence="7" type="ORF">CW354_07695</name>
</gene>
<dbReference type="InterPro" id="IPR003682">
    <property type="entry name" value="rRNA_ssu_MeTfrase_G"/>
</dbReference>
<feature type="binding site" evidence="6">
    <location>
        <begin position="96"/>
        <end position="98"/>
    </location>
    <ligand>
        <name>S-adenosyl-L-methionine</name>
        <dbReference type="ChEBI" id="CHEBI:59789"/>
    </ligand>
</feature>
<feature type="binding site" evidence="6">
    <location>
        <position position="139"/>
    </location>
    <ligand>
        <name>S-adenosyl-L-methionine</name>
        <dbReference type="ChEBI" id="CHEBI:59789"/>
    </ligand>
</feature>
<dbReference type="GO" id="GO:0005829">
    <property type="term" value="C:cytosol"/>
    <property type="evidence" value="ECO:0007669"/>
    <property type="project" value="TreeGrafter"/>
</dbReference>
<evidence type="ECO:0000313" key="8">
    <source>
        <dbReference type="Proteomes" id="UP000239504"/>
    </source>
</evidence>
<dbReference type="PANTHER" id="PTHR31760:SF0">
    <property type="entry name" value="S-ADENOSYL-L-METHIONINE-DEPENDENT METHYLTRANSFERASES SUPERFAMILY PROTEIN"/>
    <property type="match status" value="1"/>
</dbReference>
<keyword evidence="8" id="KW-1185">Reference proteome</keyword>
<dbReference type="EMBL" id="PJCH01000005">
    <property type="protein sequence ID" value="PQA88185.1"/>
    <property type="molecule type" value="Genomic_DNA"/>
</dbReference>
<dbReference type="EC" id="2.1.1.170" evidence="6"/>
<evidence type="ECO:0000256" key="2">
    <source>
        <dbReference type="ARBA" id="ARBA00022552"/>
    </source>
</evidence>
<feature type="binding site" evidence="6">
    <location>
        <begin position="124"/>
        <end position="125"/>
    </location>
    <ligand>
        <name>S-adenosyl-L-methionine</name>
        <dbReference type="ChEBI" id="CHEBI:59789"/>
    </ligand>
</feature>
<feature type="binding site" evidence="6">
    <location>
        <position position="71"/>
    </location>
    <ligand>
        <name>S-adenosyl-L-methionine</name>
        <dbReference type="ChEBI" id="CHEBI:59789"/>
    </ligand>
</feature>
<protein>
    <recommendedName>
        <fullName evidence="6">Ribosomal RNA small subunit methyltransferase G</fullName>
        <ecNumber evidence="6">2.1.1.170</ecNumber>
    </recommendedName>
    <alternativeName>
        <fullName evidence="6">16S rRNA 7-methylguanosine methyltransferase</fullName>
        <shortName evidence="6">16S rRNA m7G methyltransferase</shortName>
    </alternativeName>
</protein>
<dbReference type="NCBIfam" id="TIGR00138">
    <property type="entry name" value="rsmG_gidB"/>
    <property type="match status" value="1"/>
</dbReference>
<reference evidence="7 8" key="1">
    <citation type="submission" date="2017-12" db="EMBL/GenBank/DDBJ databases">
        <authorList>
            <person name="Hurst M.R.H."/>
        </authorList>
    </citation>
    <scope>NUCLEOTIDE SEQUENCE [LARGE SCALE GENOMIC DNA]</scope>
    <source>
        <strain evidence="7 8">SY-3-19</strain>
    </source>
</reference>
<name>A0A2S7K6P0_9PROT</name>
<accession>A0A2S7K6P0</accession>
<dbReference type="Gene3D" id="3.40.50.150">
    <property type="entry name" value="Vaccinia Virus protein VP39"/>
    <property type="match status" value="1"/>
</dbReference>
<dbReference type="GO" id="GO:0070043">
    <property type="term" value="F:rRNA (guanine-N7-)-methyltransferase activity"/>
    <property type="evidence" value="ECO:0007669"/>
    <property type="project" value="UniProtKB-UniRule"/>
</dbReference>
<dbReference type="AlphaFoldDB" id="A0A2S7K6P0"/>
<comment type="catalytic activity">
    <reaction evidence="6">
        <text>guanosine(527) in 16S rRNA + S-adenosyl-L-methionine = N(7)-methylguanosine(527) in 16S rRNA + S-adenosyl-L-homocysteine</text>
        <dbReference type="Rhea" id="RHEA:42732"/>
        <dbReference type="Rhea" id="RHEA-COMP:10209"/>
        <dbReference type="Rhea" id="RHEA-COMP:10210"/>
        <dbReference type="ChEBI" id="CHEBI:57856"/>
        <dbReference type="ChEBI" id="CHEBI:59789"/>
        <dbReference type="ChEBI" id="CHEBI:74269"/>
        <dbReference type="ChEBI" id="CHEBI:74480"/>
        <dbReference type="EC" id="2.1.1.170"/>
    </reaction>
</comment>
<evidence type="ECO:0000256" key="1">
    <source>
        <dbReference type="ARBA" id="ARBA00022490"/>
    </source>
</evidence>
<keyword evidence="4 6" id="KW-0808">Transferase</keyword>
<comment type="caution">
    <text evidence="7">The sequence shown here is derived from an EMBL/GenBank/DDBJ whole genome shotgun (WGS) entry which is preliminary data.</text>
</comment>
<organism evidence="7 8">
    <name type="scientific">Hyphococcus luteus</name>
    <dbReference type="NCBI Taxonomy" id="2058213"/>
    <lineage>
        <taxon>Bacteria</taxon>
        <taxon>Pseudomonadati</taxon>
        <taxon>Pseudomonadota</taxon>
        <taxon>Alphaproteobacteria</taxon>
        <taxon>Parvularculales</taxon>
        <taxon>Parvularculaceae</taxon>
        <taxon>Hyphococcus</taxon>
    </lineage>
</organism>
<dbReference type="InterPro" id="IPR029063">
    <property type="entry name" value="SAM-dependent_MTases_sf"/>
</dbReference>
<dbReference type="Proteomes" id="UP000239504">
    <property type="component" value="Unassembled WGS sequence"/>
</dbReference>
<dbReference type="PIRSF" id="PIRSF003078">
    <property type="entry name" value="GidB"/>
    <property type="match status" value="1"/>
</dbReference>
<dbReference type="HAMAP" id="MF_00074">
    <property type="entry name" value="16SrRNA_methyltr_G"/>
    <property type="match status" value="1"/>
</dbReference>
<sequence length="207" mass="23107">MTPEEFLAETNVPRETFERLLEMDRVLIDWSERHNLVARSTIKDRWHRHYLDSAQLVPLLPESAKTLVDLGSGAGFPGLVLAAMLEPEGVQVTLIESTQKKCAFLTEAGAAMGIKNLQVIPERIESARLGFKPDIVTARALARLDKLLGYSAGLAGKKTKYYFLKGQDVEGELTEAAKYWHMNVIKHPSRTDPRAAILEIGNLARVR</sequence>
<evidence type="ECO:0000256" key="3">
    <source>
        <dbReference type="ARBA" id="ARBA00022603"/>
    </source>
</evidence>
<dbReference type="OrthoDB" id="9808773at2"/>